<evidence type="ECO:0000256" key="5">
    <source>
        <dbReference type="SAM" id="Phobius"/>
    </source>
</evidence>
<evidence type="ECO:0000313" key="6">
    <source>
        <dbReference type="EMBL" id="OAL37069.1"/>
    </source>
</evidence>
<evidence type="ECO:0000256" key="4">
    <source>
        <dbReference type="ARBA" id="ARBA00023136"/>
    </source>
</evidence>
<dbReference type="InterPro" id="IPR045863">
    <property type="entry name" value="CorA_TM1_TM2"/>
</dbReference>
<keyword evidence="2 5" id="KW-0812">Transmembrane</keyword>
<gene>
    <name evidence="6" type="ORF">AYO20_03546</name>
</gene>
<dbReference type="Pfam" id="PF01544">
    <property type="entry name" value="CorA"/>
    <property type="match status" value="1"/>
</dbReference>
<evidence type="ECO:0000256" key="2">
    <source>
        <dbReference type="ARBA" id="ARBA00022692"/>
    </source>
</evidence>
<evidence type="ECO:0000256" key="3">
    <source>
        <dbReference type="ARBA" id="ARBA00022989"/>
    </source>
</evidence>
<sequence>METAATYREFVRFRQQSNPCVAGLSQFLENRDLQQDSCRIYLSGCASEVSTGSQSFDQVYLDELRSILATPFSAGPGRIILIEDLHPLIVEILGTALDIDPIFFADHVVTNYAQIEKSPAPPSVALAPSQIASQADRVNIHFQQIVDLGAEEGFRNSTWIFNTAANVHRTVRRLPPLSGRQLGIARSCCSVLLKPFGQSWIALILVDSTTSNISCGDTSCHIRRFPLHNGTEDFRTPILFSAFQSQRHQLDPPSASMSLVQILRDCFVQSLPTSKHAKPSVLDLAYYPLRIVVGEWMLYSQVMARYLAHYEYSFKDIELVLRGERDDMIELQKWRHRAIQSQFKIQSTRQFVACCLAQSKAEEERGPWDLILNDLDHLSTKIEVYGQSMERMVSVVTSMFQLIDSRRSIAEAVNVRRLTIIALIFVPLSWVASLFSMTDDFAPGQSRFWLYFAVAVPLCVAIGAFSLLAEF</sequence>
<protein>
    <submittedName>
        <fullName evidence="6">Uncharacterized protein</fullName>
    </submittedName>
</protein>
<feature type="transmembrane region" description="Helical" evidence="5">
    <location>
        <begin position="448"/>
        <end position="469"/>
    </location>
</feature>
<reference evidence="6 7" key="1">
    <citation type="submission" date="2016-03" db="EMBL/GenBank/DDBJ databases">
        <title>The draft genome sequence of Fonsecaea nubica causative agent of cutaneous subcutaneous infection in human host.</title>
        <authorList>
            <person name="Costa F."/>
            <person name="Sybren D.H."/>
            <person name="Raittz R.T."/>
            <person name="Weiss V.A."/>
            <person name="Leao A.C."/>
            <person name="Gomes R."/>
            <person name="De Souza E.M."/>
            <person name="Pedrosa F.O."/>
            <person name="Steffens M.B."/>
            <person name="Bombassaro A."/>
            <person name="Tadra-Sfeir M.Z."/>
            <person name="Moreno L.F."/>
            <person name="Najafzadeh M.J."/>
            <person name="Felipe M.S."/>
            <person name="Teixeira M."/>
            <person name="Sun J."/>
            <person name="Xi L."/>
            <person name="Castro M.A."/>
            <person name="Vicente V.A."/>
        </authorList>
    </citation>
    <scope>NUCLEOTIDE SEQUENCE [LARGE SCALE GENOMIC DNA]</scope>
    <source>
        <strain evidence="6 7">CBS 269.64</strain>
    </source>
</reference>
<evidence type="ECO:0000313" key="7">
    <source>
        <dbReference type="Proteomes" id="UP000185904"/>
    </source>
</evidence>
<dbReference type="Proteomes" id="UP000185904">
    <property type="component" value="Unassembled WGS sequence"/>
</dbReference>
<dbReference type="RefSeq" id="XP_022502081.1">
    <property type="nucleotide sequence ID" value="XM_022641848.1"/>
</dbReference>
<dbReference type="GeneID" id="34586967"/>
<dbReference type="GO" id="GO:0046873">
    <property type="term" value="F:metal ion transmembrane transporter activity"/>
    <property type="evidence" value="ECO:0007669"/>
    <property type="project" value="InterPro"/>
</dbReference>
<dbReference type="Gene3D" id="1.20.58.340">
    <property type="entry name" value="Magnesium transport protein CorA, transmembrane region"/>
    <property type="match status" value="1"/>
</dbReference>
<dbReference type="InterPro" id="IPR002523">
    <property type="entry name" value="MgTranspt_CorA/ZnTranspt_ZntB"/>
</dbReference>
<proteinExistence type="predicted"/>
<organism evidence="6 7">
    <name type="scientific">Fonsecaea nubica</name>
    <dbReference type="NCBI Taxonomy" id="856822"/>
    <lineage>
        <taxon>Eukaryota</taxon>
        <taxon>Fungi</taxon>
        <taxon>Dikarya</taxon>
        <taxon>Ascomycota</taxon>
        <taxon>Pezizomycotina</taxon>
        <taxon>Eurotiomycetes</taxon>
        <taxon>Chaetothyriomycetidae</taxon>
        <taxon>Chaetothyriales</taxon>
        <taxon>Herpotrichiellaceae</taxon>
        <taxon>Fonsecaea</taxon>
    </lineage>
</organism>
<dbReference type="SUPFAM" id="SSF144083">
    <property type="entry name" value="Magnesium transport protein CorA, transmembrane region"/>
    <property type="match status" value="1"/>
</dbReference>
<dbReference type="AlphaFoldDB" id="A0A178D4Q3"/>
<feature type="transmembrane region" description="Helical" evidence="5">
    <location>
        <begin position="418"/>
        <end position="436"/>
    </location>
</feature>
<accession>A0A178D4Q3</accession>
<evidence type="ECO:0000256" key="1">
    <source>
        <dbReference type="ARBA" id="ARBA00004141"/>
    </source>
</evidence>
<comment type="caution">
    <text evidence="6">The sequence shown here is derived from an EMBL/GenBank/DDBJ whole genome shotgun (WGS) entry which is preliminary data.</text>
</comment>
<keyword evidence="3 5" id="KW-1133">Transmembrane helix</keyword>
<name>A0A178D4Q3_9EURO</name>
<comment type="subcellular location">
    <subcellularLocation>
        <location evidence="1">Membrane</location>
        <topology evidence="1">Multi-pass membrane protein</topology>
    </subcellularLocation>
</comment>
<dbReference type="EMBL" id="LVCJ01000017">
    <property type="protein sequence ID" value="OAL37069.1"/>
    <property type="molecule type" value="Genomic_DNA"/>
</dbReference>
<keyword evidence="7" id="KW-1185">Reference proteome</keyword>
<dbReference type="OrthoDB" id="4112594at2759"/>
<keyword evidence="4 5" id="KW-0472">Membrane</keyword>
<dbReference type="GO" id="GO:0016020">
    <property type="term" value="C:membrane"/>
    <property type="evidence" value="ECO:0007669"/>
    <property type="project" value="UniProtKB-SubCell"/>
</dbReference>